<protein>
    <submittedName>
        <fullName evidence="6">Isoprenylcysteine carboxylmethyltransferase family protein</fullName>
    </submittedName>
</protein>
<accession>A0AAX1F4Y4</accession>
<evidence type="ECO:0000256" key="3">
    <source>
        <dbReference type="ARBA" id="ARBA00022989"/>
    </source>
</evidence>
<feature type="transmembrane region" description="Helical" evidence="5">
    <location>
        <begin position="14"/>
        <end position="34"/>
    </location>
</feature>
<dbReference type="AlphaFoldDB" id="A0AAX1F4Y4"/>
<sequence>MGISFFTTLEPSLVGAWIPSFAMVLIQFVYMFIYKEVGRRATDTSWYGAEDRRNAIISTLLQVVLLILSVFVPLKAGTVWFWIGSVIYVAAFAGFIKAFYDYAAASVDKAAQGGIYRLSRNPMYLFFFLGMAGVCIASVSLWLLIVLVPFVLYNHLLVLSEERYCEQIYGQEYLEYKHKTPRYFLFK</sequence>
<dbReference type="Proteomes" id="UP000326695">
    <property type="component" value="Chromosome"/>
</dbReference>
<dbReference type="InterPro" id="IPR007318">
    <property type="entry name" value="Phopholipid_MeTrfase"/>
</dbReference>
<name>A0AAX1F4Y4_9NEIS</name>
<keyword evidence="2 5" id="KW-0812">Transmembrane</keyword>
<evidence type="ECO:0000313" key="7">
    <source>
        <dbReference type="Proteomes" id="UP000326695"/>
    </source>
</evidence>
<evidence type="ECO:0000256" key="5">
    <source>
        <dbReference type="SAM" id="Phobius"/>
    </source>
</evidence>
<evidence type="ECO:0000256" key="2">
    <source>
        <dbReference type="ARBA" id="ARBA00022692"/>
    </source>
</evidence>
<feature type="transmembrane region" description="Helical" evidence="5">
    <location>
        <begin position="124"/>
        <end position="152"/>
    </location>
</feature>
<gene>
    <name evidence="6" type="ORF">EZJ17_00015</name>
</gene>
<proteinExistence type="predicted"/>
<reference evidence="7" key="1">
    <citation type="journal article" date="2019" name="J. Anim. Genet.">
        <title>Description and whole genome sequencing of Eikenella exigua sp. nov., isolated from brain abscess and blood.</title>
        <authorList>
            <person name="Stormo K.A."/>
            <person name="Nygaard R.M."/>
            <person name="Bruvold T.S."/>
            <person name="Dimmen G."/>
            <person name="Lindemann P.C."/>
            <person name="Jordal S."/>
            <person name="Kommedal O."/>
        </authorList>
    </citation>
    <scope>NUCLEOTIDE SEQUENCE [LARGE SCALE GENOMIC DNA]</scope>
    <source>
        <strain evidence="7">PXX</strain>
    </source>
</reference>
<dbReference type="Gene3D" id="1.20.120.1630">
    <property type="match status" value="1"/>
</dbReference>
<feature type="transmembrane region" description="Helical" evidence="5">
    <location>
        <begin position="55"/>
        <end position="74"/>
    </location>
</feature>
<feature type="transmembrane region" description="Helical" evidence="5">
    <location>
        <begin position="80"/>
        <end position="103"/>
    </location>
</feature>
<evidence type="ECO:0000256" key="4">
    <source>
        <dbReference type="ARBA" id="ARBA00023136"/>
    </source>
</evidence>
<dbReference type="KEGG" id="eex:EZJ17_00015"/>
<keyword evidence="4 5" id="KW-0472">Membrane</keyword>
<keyword evidence="3 5" id="KW-1133">Transmembrane helix</keyword>
<dbReference type="RefSeq" id="WP_067442306.1">
    <property type="nucleotide sequence ID" value="NZ_CP038018.1"/>
</dbReference>
<dbReference type="GO" id="GO:0012505">
    <property type="term" value="C:endomembrane system"/>
    <property type="evidence" value="ECO:0007669"/>
    <property type="project" value="UniProtKB-SubCell"/>
</dbReference>
<organism evidence="6 7">
    <name type="scientific">Eikenella exigua</name>
    <dbReference type="NCBI Taxonomy" id="2528037"/>
    <lineage>
        <taxon>Bacteria</taxon>
        <taxon>Pseudomonadati</taxon>
        <taxon>Pseudomonadota</taxon>
        <taxon>Betaproteobacteria</taxon>
        <taxon>Neisseriales</taxon>
        <taxon>Neisseriaceae</taxon>
        <taxon>Eikenella</taxon>
    </lineage>
</organism>
<evidence type="ECO:0000313" key="6">
    <source>
        <dbReference type="EMBL" id="QED91186.1"/>
    </source>
</evidence>
<evidence type="ECO:0000256" key="1">
    <source>
        <dbReference type="ARBA" id="ARBA00004127"/>
    </source>
</evidence>
<dbReference type="Pfam" id="PF04191">
    <property type="entry name" value="PEMT"/>
    <property type="match status" value="1"/>
</dbReference>
<dbReference type="EMBL" id="CP038018">
    <property type="protein sequence ID" value="QED91186.1"/>
    <property type="molecule type" value="Genomic_DNA"/>
</dbReference>
<comment type="subcellular location">
    <subcellularLocation>
        <location evidence="1">Endomembrane system</location>
        <topology evidence="1">Multi-pass membrane protein</topology>
    </subcellularLocation>
</comment>
<keyword evidence="7" id="KW-1185">Reference proteome</keyword>